<name>A0A1H6Q202_9BACT</name>
<evidence type="ECO:0000259" key="2">
    <source>
        <dbReference type="PROSITE" id="PS50213"/>
    </source>
</evidence>
<dbReference type="InterPro" id="IPR036378">
    <property type="entry name" value="FAS1_dom_sf"/>
</dbReference>
<dbReference type="InterPro" id="IPR000782">
    <property type="entry name" value="FAS1_domain"/>
</dbReference>
<keyword evidence="1" id="KW-0732">Signal</keyword>
<organism evidence="3 4">
    <name type="scientific">Dyadobacter koreensis</name>
    <dbReference type="NCBI Taxonomy" id="408657"/>
    <lineage>
        <taxon>Bacteria</taxon>
        <taxon>Pseudomonadati</taxon>
        <taxon>Bacteroidota</taxon>
        <taxon>Cytophagia</taxon>
        <taxon>Cytophagales</taxon>
        <taxon>Spirosomataceae</taxon>
        <taxon>Dyadobacter</taxon>
    </lineage>
</organism>
<dbReference type="SMART" id="SM00554">
    <property type="entry name" value="FAS1"/>
    <property type="match status" value="2"/>
</dbReference>
<dbReference type="EMBL" id="FNXY01000001">
    <property type="protein sequence ID" value="SEI37871.1"/>
    <property type="molecule type" value="Genomic_DNA"/>
</dbReference>
<feature type="domain" description="FAS1" evidence="2">
    <location>
        <begin position="39"/>
        <end position="168"/>
    </location>
</feature>
<gene>
    <name evidence="3" type="ORF">SAMN04487995_0192</name>
</gene>
<feature type="signal peptide" evidence="1">
    <location>
        <begin position="1"/>
        <end position="20"/>
    </location>
</feature>
<feature type="domain" description="FAS1" evidence="2">
    <location>
        <begin position="172"/>
        <end position="315"/>
    </location>
</feature>
<dbReference type="SUPFAM" id="SSF82153">
    <property type="entry name" value="FAS1 domain"/>
    <property type="match status" value="2"/>
</dbReference>
<dbReference type="PANTHER" id="PTHR10900:SF77">
    <property type="entry name" value="FI19380P1"/>
    <property type="match status" value="1"/>
</dbReference>
<dbReference type="InterPro" id="IPR050904">
    <property type="entry name" value="Adhesion/Biosynth-related"/>
</dbReference>
<dbReference type="RefSeq" id="WP_090330911.1">
    <property type="nucleotide sequence ID" value="NZ_FNXY01000001.1"/>
</dbReference>
<dbReference type="PROSITE" id="PS50213">
    <property type="entry name" value="FAS1"/>
    <property type="match status" value="2"/>
</dbReference>
<feature type="chain" id="PRO_5011622399" evidence="1">
    <location>
        <begin position="21"/>
        <end position="317"/>
    </location>
</feature>
<keyword evidence="4" id="KW-1185">Reference proteome</keyword>
<dbReference type="AlphaFoldDB" id="A0A1H6Q202"/>
<protein>
    <submittedName>
        <fullName evidence="3">Uncaracterized surface protein containing fasciclin (FAS1) repeats</fullName>
    </submittedName>
</protein>
<reference evidence="3 4" key="1">
    <citation type="submission" date="2016-10" db="EMBL/GenBank/DDBJ databases">
        <authorList>
            <person name="de Groot N.N."/>
        </authorList>
    </citation>
    <scope>NUCLEOTIDE SEQUENCE [LARGE SCALE GENOMIC DNA]</scope>
    <source>
        <strain evidence="3 4">DSM 19938</strain>
    </source>
</reference>
<accession>A0A1H6Q202</accession>
<dbReference type="Pfam" id="PF02469">
    <property type="entry name" value="Fasciclin"/>
    <property type="match status" value="2"/>
</dbReference>
<dbReference type="PROSITE" id="PS51257">
    <property type="entry name" value="PROKAR_LIPOPROTEIN"/>
    <property type="match status" value="1"/>
</dbReference>
<dbReference type="OrthoDB" id="1119934at2"/>
<evidence type="ECO:0000256" key="1">
    <source>
        <dbReference type="SAM" id="SignalP"/>
    </source>
</evidence>
<dbReference type="PANTHER" id="PTHR10900">
    <property type="entry name" value="PERIOSTIN-RELATED"/>
    <property type="match status" value="1"/>
</dbReference>
<dbReference type="STRING" id="408657.SAMN04487995_0192"/>
<evidence type="ECO:0000313" key="3">
    <source>
        <dbReference type="EMBL" id="SEI37871.1"/>
    </source>
</evidence>
<sequence length="317" mass="32470">MKSLSRLNRLSMYFLTAALATTIVSCSDDDDDTPQTPAVGNIVAVASGDSQFSTLVAAVTKAELVTTLQGTGPFTVFAPNNAAFTKAGVTSLDGLTKDALTPILTSHVVSGEVKAADVKSGTVKTVNANNDIYVSKNADGVFINGNIKVIATDVDASNGVIHVIDNVIVPPTQSLVQVAQANTDFSELVSLVLAADPAVATALSTASANGLTVFAPTNAAFTELYKTTPKATLLDPANKTLLTNVLLYHVVPGRVFSTDLPNVTGEVATANRAGKLTFNLSGGAKVVGTASGASNITTANILATNGVVHVIDKVLMP</sequence>
<proteinExistence type="predicted"/>
<dbReference type="FunFam" id="2.30.180.10:FF:000032">
    <property type="entry name" value="Fasciclin domain-containing protein, putative"/>
    <property type="match status" value="1"/>
</dbReference>
<evidence type="ECO:0000313" key="4">
    <source>
        <dbReference type="Proteomes" id="UP000199532"/>
    </source>
</evidence>
<dbReference type="Gene3D" id="2.30.180.10">
    <property type="entry name" value="FAS1 domain"/>
    <property type="match status" value="2"/>
</dbReference>
<dbReference type="GO" id="GO:0005615">
    <property type="term" value="C:extracellular space"/>
    <property type="evidence" value="ECO:0007669"/>
    <property type="project" value="TreeGrafter"/>
</dbReference>
<dbReference type="Proteomes" id="UP000199532">
    <property type="component" value="Unassembled WGS sequence"/>
</dbReference>